<keyword evidence="3" id="KW-1185">Reference proteome</keyword>
<dbReference type="PANTHER" id="PTHR37738">
    <property type="entry name" value="OS03G0209700 PROTEIN"/>
    <property type="match status" value="1"/>
</dbReference>
<dbReference type="OrthoDB" id="514960at2759"/>
<feature type="compositionally biased region" description="Low complexity" evidence="1">
    <location>
        <begin position="321"/>
        <end position="352"/>
    </location>
</feature>
<evidence type="ECO:0000313" key="3">
    <source>
        <dbReference type="Proteomes" id="UP000239649"/>
    </source>
</evidence>
<reference evidence="2 3" key="1">
    <citation type="journal article" date="2018" name="Plant J.">
        <title>Genome sequences of Chlorella sorokiniana UTEX 1602 and Micractinium conductrix SAG 241.80: implications to maltose excretion by a green alga.</title>
        <authorList>
            <person name="Arriola M.B."/>
            <person name="Velmurugan N."/>
            <person name="Zhang Y."/>
            <person name="Plunkett M.H."/>
            <person name="Hondzo H."/>
            <person name="Barney B.M."/>
        </authorList>
    </citation>
    <scope>NUCLEOTIDE SEQUENCE [LARGE SCALE GENOMIC DNA]</scope>
    <source>
        <strain evidence="2 3">SAG 241.80</strain>
    </source>
</reference>
<feature type="compositionally biased region" description="Basic and acidic residues" evidence="1">
    <location>
        <begin position="20"/>
        <end position="29"/>
    </location>
</feature>
<proteinExistence type="predicted"/>
<dbReference type="AlphaFoldDB" id="A0A2P6VI92"/>
<sequence length="372" mass="37632">MPKRRDGKAPSVVFSVSPWQEKEQPREEYDNVAPGGELYSVVTVPLVVGAATGAGGKWSGGLAAAGQHRQGPTDAPSSTPVDAAPPAAAAKAAVPQAGAWQAKKRKPAEEEAAPVAAPPHAPDLQPARGAAAGEPDAAAAAEAQPVVLEGTAYLALLPSNNVTGHLVCSPSMLAGGGRRRSFGLMAEVVVAGRECTRDSEWGVLRVTVVNFGAGGSKEVSFLAEKTEGDAMHLRAPVPWQGIELGETPALEAACTCPGTTPGLSLDFRCEQLLTGAAGEALLSRLQPSLAGRGAAVNVGEMRLSLPADAAADLLGAAAAAPAVPVRTPTRRSTGGAAAAEAAEAWRQQQRGPTGPGNGGGGRRVVQDSGDDW</sequence>
<comment type="caution">
    <text evidence="2">The sequence shown here is derived from an EMBL/GenBank/DDBJ whole genome shotgun (WGS) entry which is preliminary data.</text>
</comment>
<feature type="compositionally biased region" description="Low complexity" evidence="1">
    <location>
        <begin position="126"/>
        <end position="137"/>
    </location>
</feature>
<gene>
    <name evidence="2" type="ORF">C2E20_3099</name>
</gene>
<feature type="compositionally biased region" description="Gly residues" evidence="1">
    <location>
        <begin position="353"/>
        <end position="362"/>
    </location>
</feature>
<evidence type="ECO:0000313" key="2">
    <source>
        <dbReference type="EMBL" id="PSC73816.1"/>
    </source>
</evidence>
<dbReference type="Proteomes" id="UP000239649">
    <property type="component" value="Unassembled WGS sequence"/>
</dbReference>
<feature type="region of interest" description="Disordered" evidence="1">
    <location>
        <begin position="1"/>
        <end position="32"/>
    </location>
</feature>
<feature type="region of interest" description="Disordered" evidence="1">
    <location>
        <begin position="321"/>
        <end position="372"/>
    </location>
</feature>
<name>A0A2P6VI92_9CHLO</name>
<protein>
    <submittedName>
        <fullName evidence="2">Uncharacterized protein</fullName>
    </submittedName>
</protein>
<accession>A0A2P6VI92</accession>
<dbReference type="EMBL" id="LHPF02000006">
    <property type="protein sequence ID" value="PSC73816.1"/>
    <property type="molecule type" value="Genomic_DNA"/>
</dbReference>
<dbReference type="PANTHER" id="PTHR37738:SF1">
    <property type="entry name" value="OS03G0257000 PROTEIN"/>
    <property type="match status" value="1"/>
</dbReference>
<organism evidence="2 3">
    <name type="scientific">Micractinium conductrix</name>
    <dbReference type="NCBI Taxonomy" id="554055"/>
    <lineage>
        <taxon>Eukaryota</taxon>
        <taxon>Viridiplantae</taxon>
        <taxon>Chlorophyta</taxon>
        <taxon>core chlorophytes</taxon>
        <taxon>Trebouxiophyceae</taxon>
        <taxon>Chlorellales</taxon>
        <taxon>Chlorellaceae</taxon>
        <taxon>Chlorella clade</taxon>
        <taxon>Micractinium</taxon>
    </lineage>
</organism>
<evidence type="ECO:0000256" key="1">
    <source>
        <dbReference type="SAM" id="MobiDB-lite"/>
    </source>
</evidence>
<feature type="region of interest" description="Disordered" evidence="1">
    <location>
        <begin position="55"/>
        <end position="137"/>
    </location>
</feature>
<feature type="compositionally biased region" description="Low complexity" evidence="1">
    <location>
        <begin position="74"/>
        <end position="101"/>
    </location>
</feature>